<dbReference type="Proteomes" id="UP000077342">
    <property type="component" value="Unassembled WGS sequence"/>
</dbReference>
<dbReference type="RefSeq" id="WP_033720768.1">
    <property type="nucleotide sequence ID" value="NZ_LWCI01000148.1"/>
</dbReference>
<dbReference type="EMBL" id="LWCI01000148">
    <property type="protein sequence ID" value="KZS58499.1"/>
    <property type="molecule type" value="Genomic_DNA"/>
</dbReference>
<dbReference type="InterPro" id="IPR011202">
    <property type="entry name" value="UCP014677"/>
</dbReference>
<dbReference type="GeneID" id="45764730"/>
<evidence type="ECO:0000313" key="2">
    <source>
        <dbReference type="Proteomes" id="UP000077342"/>
    </source>
</evidence>
<dbReference type="AlphaFoldDB" id="A0A163WN14"/>
<sequence length="529" mass="59581">MAGFDDKFRSDLAAHLARFAAAPILFAGSGVSRRYLNMPDWQSLLEMLAGMTDREFSYYRSTASEDLPKIAELLVEPLKDRLWTAKEKPLRNKHSDKLIRPDSALKIYVAEVLKDIGLKSSIPRALRSEVDALRNAKVDAIITTNYDPFLETVFPDYRVFVGQDELVFSDPTGIAEIYKIHGSLDDPNSLVITESDYAVFRDRNAYLAAKLLTFFAEHPVIFIGYSMTDSNVQSILGSLASCLTDEHMSRLQDRLLFVNWQEGSQHSMVPTVIGANAHNVPVRAITVPDFQAIFDVLAALDQKIPRRTLRQIKEKLYKLVLDSEAQDRLLHVTDLDAVVDDDAEFVVGVGVIAAVQKRGYKMVARQDLCHDVLHETAEFDSDFVVKMTLPEMMSRAGNFPMYKYLRAAGYLDTSGHIKDDQDISPKLLKRIQDTSNLRPSTSIMRKAKTLAQTHKSLKGMIQYCTTDEVLAHFGAFAHTAIEPRVLKNFLIECENEYTDEDGKMTSQFTKAVCIYDLLKYGPKADWTAA</sequence>
<accession>A0A163WN14</accession>
<dbReference type="STRING" id="1768.B1T50_27205"/>
<dbReference type="PATRIC" id="fig|1768.5.peg.1207"/>
<proteinExistence type="predicted"/>
<keyword evidence="2" id="KW-1185">Reference proteome</keyword>
<dbReference type="Pfam" id="PF13289">
    <property type="entry name" value="SIR2_2"/>
    <property type="match status" value="1"/>
</dbReference>
<comment type="caution">
    <text evidence="1">The sequence shown here is derived from an EMBL/GenBank/DDBJ whole genome shotgun (WGS) entry which is preliminary data.</text>
</comment>
<organism evidence="1 2">
    <name type="scientific">Mycobacterium ostraviense</name>
    <dbReference type="NCBI Taxonomy" id="2738409"/>
    <lineage>
        <taxon>Bacteria</taxon>
        <taxon>Bacillati</taxon>
        <taxon>Actinomycetota</taxon>
        <taxon>Actinomycetes</taxon>
        <taxon>Mycobacteriales</taxon>
        <taxon>Mycobacteriaceae</taxon>
        <taxon>Mycobacterium</taxon>
    </lineage>
</organism>
<name>A0A163WN14_9MYCO</name>
<protein>
    <submittedName>
        <fullName evidence="1">Uncharacterized protein</fullName>
    </submittedName>
</protein>
<evidence type="ECO:0000313" key="1">
    <source>
        <dbReference type="EMBL" id="KZS58499.1"/>
    </source>
</evidence>
<gene>
    <name evidence="1" type="ORF">A4G28_26540</name>
</gene>
<dbReference type="PIRSF" id="PIRSF014677">
    <property type="entry name" value="UCP014677"/>
    <property type="match status" value="1"/>
</dbReference>
<reference evidence="2" key="1">
    <citation type="submission" date="2016-04" db="EMBL/GenBank/DDBJ databases">
        <authorList>
            <person name="Strapagiel D."/>
            <person name="Borowka P."/>
            <person name="Marciniak B."/>
            <person name="Bakula Z."/>
            <person name="Van Ingen J."/>
            <person name="Safianowska A."/>
            <person name="Dziadek J."/>
            <person name="Jagielski T."/>
        </authorList>
    </citation>
    <scope>NUCLEOTIDE SEQUENCE [LARGE SCALE GENOMIC DNA]</scope>
    <source>
        <strain evidence="2">1010001458</strain>
    </source>
</reference>